<sequence>MPRRGVTSVHKDKTSVARWMSKGLGGSLREASIDYLGCLDSPCGTSALRSARMQHKQRNTLAACRQHTGSARRQHSGRSCRRLAGRLCAGCWQVV</sequence>
<evidence type="ECO:0000313" key="2">
    <source>
        <dbReference type="Proteomes" id="UP001054821"/>
    </source>
</evidence>
<accession>A0AAD4VS29</accession>
<comment type="caution">
    <text evidence="1">The sequence shown here is derived from an EMBL/GenBank/DDBJ whole genome shotgun (WGS) entry which is preliminary data.</text>
</comment>
<name>A0AAD4VS29_PRUDU</name>
<proteinExistence type="predicted"/>
<organism evidence="1 2">
    <name type="scientific">Prunus dulcis</name>
    <name type="common">Almond</name>
    <name type="synonym">Amygdalus dulcis</name>
    <dbReference type="NCBI Taxonomy" id="3755"/>
    <lineage>
        <taxon>Eukaryota</taxon>
        <taxon>Viridiplantae</taxon>
        <taxon>Streptophyta</taxon>
        <taxon>Embryophyta</taxon>
        <taxon>Tracheophyta</taxon>
        <taxon>Spermatophyta</taxon>
        <taxon>Magnoliopsida</taxon>
        <taxon>eudicotyledons</taxon>
        <taxon>Gunneridae</taxon>
        <taxon>Pentapetalae</taxon>
        <taxon>rosids</taxon>
        <taxon>fabids</taxon>
        <taxon>Rosales</taxon>
        <taxon>Rosaceae</taxon>
        <taxon>Amygdaloideae</taxon>
        <taxon>Amygdaleae</taxon>
        <taxon>Prunus</taxon>
    </lineage>
</organism>
<dbReference type="AlphaFoldDB" id="A0AAD4VS29"/>
<protein>
    <submittedName>
        <fullName evidence="1">Uncharacterized protein</fullName>
    </submittedName>
</protein>
<dbReference type="Proteomes" id="UP001054821">
    <property type="component" value="Chromosome 5"/>
</dbReference>
<keyword evidence="2" id="KW-1185">Reference proteome</keyword>
<evidence type="ECO:0000313" key="1">
    <source>
        <dbReference type="EMBL" id="KAI5330138.1"/>
    </source>
</evidence>
<dbReference type="EMBL" id="JAJFAZ020000005">
    <property type="protein sequence ID" value="KAI5330138.1"/>
    <property type="molecule type" value="Genomic_DNA"/>
</dbReference>
<reference evidence="1 2" key="1">
    <citation type="journal article" date="2022" name="G3 (Bethesda)">
        <title>Whole-genome sequence and methylome profiling of the almond [Prunus dulcis (Mill.) D.A. Webb] cultivar 'Nonpareil'.</title>
        <authorList>
            <person name="D'Amico-Willman K.M."/>
            <person name="Ouma W.Z."/>
            <person name="Meulia T."/>
            <person name="Sideli G.M."/>
            <person name="Gradziel T.M."/>
            <person name="Fresnedo-Ramirez J."/>
        </authorList>
    </citation>
    <scope>NUCLEOTIDE SEQUENCE [LARGE SCALE GENOMIC DNA]</scope>
    <source>
        <strain evidence="1">Clone GOH B32 T37-40</strain>
    </source>
</reference>
<gene>
    <name evidence="1" type="ORF">L3X38_029536</name>
</gene>